<protein>
    <submittedName>
        <fullName evidence="7">Insulinase family protein</fullName>
    </submittedName>
</protein>
<sequence>MAAEVSRLSNGITVVTDRMPHLESVALGVWVGAGARTETEAEHGISHLLEHMAFKGTRRRSAQEIAEAIEAVGGEMNAETSVDHTAYYVRVLKEDMLLGLDVLADILTDSVFDPEELGREQHVICQEIGAAVDTPEDLVLDLFQSAAYPRQPIGRTILGTPASVRALRPADLEGFLKRHYRGPAMVVTAAGAVDHDMLVAAAEKSLGGISAQPGPAEEPGSYRGGESLKRRKLQEAQIMLGFEGPSFHEPGYYPFMLLSSVLGGGMASRLFQEVREKRGLCYSIYSFYWPFRDTGLFGIQTATSEADIRRLVPVVLRETAKVAEGIDKAELDRAKAQMRAGLLMALESPLARAGQMARHVLVYGRPLPLSEIMAAIDDTGATDIAAAAATMLKSPPTLAGIGPVGPLPGAAAIADEIARLAA</sequence>
<dbReference type="RefSeq" id="WP_161140908.1">
    <property type="nucleotide sequence ID" value="NZ_SPKJ01000041.1"/>
</dbReference>
<dbReference type="Pfam" id="PF05193">
    <property type="entry name" value="Peptidase_M16_C"/>
    <property type="match status" value="1"/>
</dbReference>
<keyword evidence="3" id="KW-0378">Hydrolase</keyword>
<evidence type="ECO:0000256" key="2">
    <source>
        <dbReference type="ARBA" id="ARBA00007261"/>
    </source>
</evidence>
<dbReference type="Proteomes" id="UP000773614">
    <property type="component" value="Unassembled WGS sequence"/>
</dbReference>
<evidence type="ECO:0000259" key="5">
    <source>
        <dbReference type="Pfam" id="PF00675"/>
    </source>
</evidence>
<keyword evidence="3" id="KW-0645">Protease</keyword>
<dbReference type="EMBL" id="SPKJ01000041">
    <property type="protein sequence ID" value="MYZ48561.1"/>
    <property type="molecule type" value="Genomic_DNA"/>
</dbReference>
<name>A0A964WU11_9HYPH</name>
<dbReference type="InterPro" id="IPR011765">
    <property type="entry name" value="Pept_M16_N"/>
</dbReference>
<dbReference type="GO" id="GO:0004222">
    <property type="term" value="F:metalloendopeptidase activity"/>
    <property type="evidence" value="ECO:0007669"/>
    <property type="project" value="InterPro"/>
</dbReference>
<dbReference type="PROSITE" id="PS00143">
    <property type="entry name" value="INSULINASE"/>
    <property type="match status" value="1"/>
</dbReference>
<evidence type="ECO:0000313" key="7">
    <source>
        <dbReference type="EMBL" id="MYZ48561.1"/>
    </source>
</evidence>
<comment type="caution">
    <text evidence="7">The sequence shown here is derived from an EMBL/GenBank/DDBJ whole genome shotgun (WGS) entry which is preliminary data.</text>
</comment>
<evidence type="ECO:0000256" key="4">
    <source>
        <dbReference type="RuleBase" id="RU004447"/>
    </source>
</evidence>
<dbReference type="InterPro" id="IPR011249">
    <property type="entry name" value="Metalloenz_LuxS/M16"/>
</dbReference>
<dbReference type="InterPro" id="IPR007863">
    <property type="entry name" value="Peptidase_M16_C"/>
</dbReference>
<comment type="cofactor">
    <cofactor evidence="1">
        <name>Zn(2+)</name>
        <dbReference type="ChEBI" id="CHEBI:29105"/>
    </cofactor>
</comment>
<feature type="domain" description="Peptidase M16 C-terminal" evidence="6">
    <location>
        <begin position="169"/>
        <end position="338"/>
    </location>
</feature>
<dbReference type="GO" id="GO:0006508">
    <property type="term" value="P:proteolysis"/>
    <property type="evidence" value="ECO:0007669"/>
    <property type="project" value="InterPro"/>
</dbReference>
<evidence type="ECO:0000259" key="6">
    <source>
        <dbReference type="Pfam" id="PF05193"/>
    </source>
</evidence>
<dbReference type="Gene3D" id="3.30.830.10">
    <property type="entry name" value="Metalloenzyme, LuxS/M16 peptidase-like"/>
    <property type="match status" value="2"/>
</dbReference>
<dbReference type="PANTHER" id="PTHR11851:SF49">
    <property type="entry name" value="MITOCHONDRIAL-PROCESSING PEPTIDASE SUBUNIT ALPHA"/>
    <property type="match status" value="1"/>
</dbReference>
<dbReference type="PANTHER" id="PTHR11851">
    <property type="entry name" value="METALLOPROTEASE"/>
    <property type="match status" value="1"/>
</dbReference>
<dbReference type="SUPFAM" id="SSF63411">
    <property type="entry name" value="LuxS/MPP-like metallohydrolase"/>
    <property type="match status" value="2"/>
</dbReference>
<evidence type="ECO:0000256" key="3">
    <source>
        <dbReference type="ARBA" id="ARBA00023049"/>
    </source>
</evidence>
<proteinExistence type="inferred from homology"/>
<feature type="domain" description="Peptidase M16 N-terminal" evidence="5">
    <location>
        <begin position="14"/>
        <end position="160"/>
    </location>
</feature>
<evidence type="ECO:0000256" key="1">
    <source>
        <dbReference type="ARBA" id="ARBA00001947"/>
    </source>
</evidence>
<dbReference type="Pfam" id="PF00675">
    <property type="entry name" value="Peptidase_M16"/>
    <property type="match status" value="1"/>
</dbReference>
<accession>A0A964WU11</accession>
<dbReference type="OrthoDB" id="9811314at2"/>
<evidence type="ECO:0000313" key="8">
    <source>
        <dbReference type="Proteomes" id="UP000773614"/>
    </source>
</evidence>
<dbReference type="InterPro" id="IPR050361">
    <property type="entry name" value="MPP/UQCRC_Complex"/>
</dbReference>
<gene>
    <name evidence="7" type="ORF">E4O86_12655</name>
</gene>
<reference evidence="7" key="1">
    <citation type="submission" date="2019-03" db="EMBL/GenBank/DDBJ databases">
        <title>Afifella sp. nov., isolated from activated sludge.</title>
        <authorList>
            <person name="Li Q."/>
            <person name="Liu Y."/>
        </authorList>
    </citation>
    <scope>NUCLEOTIDE SEQUENCE</scope>
    <source>
        <strain evidence="7">L72</strain>
    </source>
</reference>
<keyword evidence="3" id="KW-0482">Metalloprotease</keyword>
<comment type="similarity">
    <text evidence="2 4">Belongs to the peptidase M16 family.</text>
</comment>
<dbReference type="GO" id="GO:0046872">
    <property type="term" value="F:metal ion binding"/>
    <property type="evidence" value="ECO:0007669"/>
    <property type="project" value="InterPro"/>
</dbReference>
<dbReference type="InterPro" id="IPR001431">
    <property type="entry name" value="Pept_M16_Zn_BS"/>
</dbReference>
<dbReference type="FunFam" id="3.30.830.10:FF:000008">
    <property type="entry name" value="Mitochondrial-processing peptidase subunit beta"/>
    <property type="match status" value="1"/>
</dbReference>
<dbReference type="AlphaFoldDB" id="A0A964WU11"/>
<organism evidence="7 8">
    <name type="scientific">Propylenella binzhouense</name>
    <dbReference type="NCBI Taxonomy" id="2555902"/>
    <lineage>
        <taxon>Bacteria</taxon>
        <taxon>Pseudomonadati</taxon>
        <taxon>Pseudomonadota</taxon>
        <taxon>Alphaproteobacteria</taxon>
        <taxon>Hyphomicrobiales</taxon>
        <taxon>Propylenellaceae</taxon>
        <taxon>Propylenella</taxon>
    </lineage>
</organism>
<keyword evidence="8" id="KW-1185">Reference proteome</keyword>